<gene>
    <name evidence="5" type="ORF">BP5553_10642</name>
</gene>
<dbReference type="STRING" id="2656787.A0A370T942"/>
<feature type="active site" description="Charge relay system" evidence="3">
    <location>
        <position position="202"/>
    </location>
</feature>
<evidence type="ECO:0000256" key="3">
    <source>
        <dbReference type="PIRSR" id="PIRSR001221-1"/>
    </source>
</evidence>
<accession>A0A370T942</accession>
<organism evidence="5 6">
    <name type="scientific">Venustampulla echinocandica</name>
    <dbReference type="NCBI Taxonomy" id="2656787"/>
    <lineage>
        <taxon>Eukaryota</taxon>
        <taxon>Fungi</taxon>
        <taxon>Dikarya</taxon>
        <taxon>Ascomycota</taxon>
        <taxon>Pezizomycotina</taxon>
        <taxon>Leotiomycetes</taxon>
        <taxon>Helotiales</taxon>
        <taxon>Pleuroascaceae</taxon>
        <taxon>Venustampulla</taxon>
    </lineage>
</organism>
<feature type="active site" description="Acyl-ester intermediate" evidence="3">
    <location>
        <position position="226"/>
    </location>
</feature>
<protein>
    <submittedName>
        <fullName evidence="5">Putative Amidase</fullName>
    </submittedName>
</protein>
<evidence type="ECO:0000313" key="5">
    <source>
        <dbReference type="EMBL" id="RDL30015.1"/>
    </source>
</evidence>
<evidence type="ECO:0000256" key="2">
    <source>
        <dbReference type="ARBA" id="ARBA00022801"/>
    </source>
</evidence>
<dbReference type="GO" id="GO:0016787">
    <property type="term" value="F:hydrolase activity"/>
    <property type="evidence" value="ECO:0007669"/>
    <property type="project" value="UniProtKB-KW"/>
</dbReference>
<dbReference type="PIRSF" id="PIRSF001221">
    <property type="entry name" value="Amidase_fungi"/>
    <property type="match status" value="1"/>
</dbReference>
<dbReference type="EMBL" id="NPIC01000017">
    <property type="protein sequence ID" value="RDL30015.1"/>
    <property type="molecule type" value="Genomic_DNA"/>
</dbReference>
<evidence type="ECO:0000259" key="4">
    <source>
        <dbReference type="Pfam" id="PF01425"/>
    </source>
</evidence>
<sequence length="542" mass="59695">MESFQSIASSCQSAVLEAIPSKWRLQGRPEGTDVRHIPRSCGLMTPQQLLITEKSATELLSELHSGSLTSVEVTEAFCARAAIAHQCINCLTAYIYEEAIARAAELDEIFAKSGPVGPLHGLPFAVKDYYQMKGHATTLGYVAWHSKIALTDASIVQLFKKCGAIPFARTTMPQTGMMLQTVSNLWGRTLNPYNTGFSAGGSSGGDGSLVGMRGSPFCASTDIGGSIRAPATFNGLYGIRPTAERIPKNGLVTTAPGQVSIKVSSGPVCHSVADIKLVTKLLLSHFEYIGYESTAVPMPWREVKVKEKLRFGLLKYDGVVKPQPPILRALDETAASLKRAGHEDLFSPTTAVVEFELPFDAWDVALTTWRLYFQTGAAEVKAVAASTGEPLMSNFSWYLDTFDIKPLTVPELFQLNAKQAENKRQFFEAWKAANIDALICPCAPSAGFPHDFPVWWGYFSLWNVLDYPSTILPLKGFKIDPVIDAKDFKYVPKENVFDKMNWEVYDPVLWGNQPVCIQIVRPPYTDEELIDVTERVDEICNS</sequence>
<dbReference type="GeneID" id="43603491"/>
<dbReference type="OrthoDB" id="6428749at2759"/>
<comment type="caution">
    <text evidence="5">The sequence shown here is derived from an EMBL/GenBank/DDBJ whole genome shotgun (WGS) entry which is preliminary data.</text>
</comment>
<dbReference type="SUPFAM" id="SSF75304">
    <property type="entry name" value="Amidase signature (AS) enzymes"/>
    <property type="match status" value="1"/>
</dbReference>
<dbReference type="InterPro" id="IPR023631">
    <property type="entry name" value="Amidase_dom"/>
</dbReference>
<dbReference type="AlphaFoldDB" id="A0A370T942"/>
<name>A0A370T942_9HELO</name>
<dbReference type="InterPro" id="IPR036928">
    <property type="entry name" value="AS_sf"/>
</dbReference>
<dbReference type="PANTHER" id="PTHR46072">
    <property type="entry name" value="AMIDASE-RELATED-RELATED"/>
    <property type="match status" value="1"/>
</dbReference>
<dbReference type="Pfam" id="PF01425">
    <property type="entry name" value="Amidase"/>
    <property type="match status" value="1"/>
</dbReference>
<dbReference type="Proteomes" id="UP000254866">
    <property type="component" value="Unassembled WGS sequence"/>
</dbReference>
<evidence type="ECO:0000256" key="1">
    <source>
        <dbReference type="ARBA" id="ARBA00009199"/>
    </source>
</evidence>
<reference evidence="5 6" key="1">
    <citation type="journal article" date="2018" name="IMA Fungus">
        <title>IMA Genome-F 9: Draft genome sequence of Annulohypoxylon stygium, Aspergillus mulundensis, Berkeleyomyces basicola (syn. Thielaviopsis basicola), Ceratocystis smalleyi, two Cercospora beticola strains, Coleophoma cylindrospora, Fusarium fracticaudum, Phialophora cf. hyalina, and Morchella septimelata.</title>
        <authorList>
            <person name="Wingfield B.D."/>
            <person name="Bills G.F."/>
            <person name="Dong Y."/>
            <person name="Huang W."/>
            <person name="Nel W.J."/>
            <person name="Swalarsk-Parry B.S."/>
            <person name="Vaghefi N."/>
            <person name="Wilken P.M."/>
            <person name="An Z."/>
            <person name="de Beer Z.W."/>
            <person name="De Vos L."/>
            <person name="Chen L."/>
            <person name="Duong T.A."/>
            <person name="Gao Y."/>
            <person name="Hammerbacher A."/>
            <person name="Kikkert J.R."/>
            <person name="Li Y."/>
            <person name="Li H."/>
            <person name="Li K."/>
            <person name="Li Q."/>
            <person name="Liu X."/>
            <person name="Ma X."/>
            <person name="Naidoo K."/>
            <person name="Pethybridge S.J."/>
            <person name="Sun J."/>
            <person name="Steenkamp E.T."/>
            <person name="van der Nest M.A."/>
            <person name="van Wyk S."/>
            <person name="Wingfield M.J."/>
            <person name="Xiong C."/>
            <person name="Yue Q."/>
            <person name="Zhang X."/>
        </authorList>
    </citation>
    <scope>NUCLEOTIDE SEQUENCE [LARGE SCALE GENOMIC DNA]</scope>
    <source>
        <strain evidence="5 6">BP 5553</strain>
    </source>
</reference>
<proteinExistence type="inferred from homology"/>
<dbReference type="RefSeq" id="XP_031864705.1">
    <property type="nucleotide sequence ID" value="XM_032019265.1"/>
</dbReference>
<feature type="active site" description="Charge relay system" evidence="3">
    <location>
        <position position="127"/>
    </location>
</feature>
<keyword evidence="6" id="KW-1185">Reference proteome</keyword>
<evidence type="ECO:0000313" key="6">
    <source>
        <dbReference type="Proteomes" id="UP000254866"/>
    </source>
</evidence>
<keyword evidence="2" id="KW-0378">Hydrolase</keyword>
<comment type="similarity">
    <text evidence="1">Belongs to the amidase family.</text>
</comment>
<feature type="domain" description="Amidase" evidence="4">
    <location>
        <begin position="72"/>
        <end position="529"/>
    </location>
</feature>
<dbReference type="Gene3D" id="3.90.1300.10">
    <property type="entry name" value="Amidase signature (AS) domain"/>
    <property type="match status" value="1"/>
</dbReference>